<reference evidence="2" key="2">
    <citation type="submission" date="2020-07" db="EMBL/GenBank/DDBJ databases">
        <authorList>
            <person name="Vera ALvarez R."/>
            <person name="Arias-Moreno D.M."/>
            <person name="Jimenez-Jacinto V."/>
            <person name="Jimenez-Bremont J.F."/>
            <person name="Swaminathan K."/>
            <person name="Moose S.P."/>
            <person name="Guerrero-Gonzalez M.L."/>
            <person name="Marino-Ramirez L."/>
            <person name="Landsman D."/>
            <person name="Rodriguez-Kessler M."/>
            <person name="Delgado-Sanchez P."/>
        </authorList>
    </citation>
    <scope>NUCLEOTIDE SEQUENCE</scope>
    <source>
        <tissue evidence="2">Cladode</tissue>
    </source>
</reference>
<sequence>MGFVPRSGSRRHENWVLMIMLILLGGIFGYIIYDVVMSTASELLQRLLIISPLLIVIAVHWLSRMPASSSLSFLLPGSNPGDIHRAGGSPCGVAFVLVILFFLISYQPNSLLGFMS</sequence>
<name>A0A7C8Z5A4_OPUST</name>
<feature type="transmembrane region" description="Helical" evidence="1">
    <location>
        <begin position="83"/>
        <end position="106"/>
    </location>
</feature>
<reference evidence="2" key="1">
    <citation type="journal article" date="2013" name="J. Plant Res.">
        <title>Effect of fungi and light on seed germination of three Opuntia species from semiarid lands of central Mexico.</title>
        <authorList>
            <person name="Delgado-Sanchez P."/>
            <person name="Jimenez-Bremont J.F."/>
            <person name="Guerrero-Gonzalez Mde L."/>
            <person name="Flores J."/>
        </authorList>
    </citation>
    <scope>NUCLEOTIDE SEQUENCE</scope>
    <source>
        <tissue evidence="2">Cladode</tissue>
    </source>
</reference>
<proteinExistence type="predicted"/>
<feature type="transmembrane region" description="Helical" evidence="1">
    <location>
        <begin position="15"/>
        <end position="36"/>
    </location>
</feature>
<keyword evidence="1" id="KW-1133">Transmembrane helix</keyword>
<feature type="transmembrane region" description="Helical" evidence="1">
    <location>
        <begin position="43"/>
        <end position="63"/>
    </location>
</feature>
<dbReference type="PANTHER" id="PTHR33306:SF22">
    <property type="entry name" value="TRANSMEMBRANE PROTEIN"/>
    <property type="match status" value="1"/>
</dbReference>
<keyword evidence="1" id="KW-0472">Membrane</keyword>
<accession>A0A7C8Z5A4</accession>
<evidence type="ECO:0000256" key="1">
    <source>
        <dbReference type="SAM" id="Phobius"/>
    </source>
</evidence>
<dbReference type="EMBL" id="GISG01088612">
    <property type="protein sequence ID" value="MBA4633855.1"/>
    <property type="molecule type" value="Transcribed_RNA"/>
</dbReference>
<evidence type="ECO:0000313" key="2">
    <source>
        <dbReference type="EMBL" id="MBA4633855.1"/>
    </source>
</evidence>
<dbReference type="PANTHER" id="PTHR33306">
    <property type="entry name" value="EXPRESSED PROTEIN-RELATED-RELATED"/>
    <property type="match status" value="1"/>
</dbReference>
<protein>
    <submittedName>
        <fullName evidence="2">Uncharacterized protein</fullName>
    </submittedName>
</protein>
<organism evidence="2">
    <name type="scientific">Opuntia streptacantha</name>
    <name type="common">Prickly pear cactus</name>
    <name type="synonym">Opuntia cardona</name>
    <dbReference type="NCBI Taxonomy" id="393608"/>
    <lineage>
        <taxon>Eukaryota</taxon>
        <taxon>Viridiplantae</taxon>
        <taxon>Streptophyta</taxon>
        <taxon>Embryophyta</taxon>
        <taxon>Tracheophyta</taxon>
        <taxon>Spermatophyta</taxon>
        <taxon>Magnoliopsida</taxon>
        <taxon>eudicotyledons</taxon>
        <taxon>Gunneridae</taxon>
        <taxon>Pentapetalae</taxon>
        <taxon>Caryophyllales</taxon>
        <taxon>Cactineae</taxon>
        <taxon>Cactaceae</taxon>
        <taxon>Opuntioideae</taxon>
        <taxon>Opuntia</taxon>
    </lineage>
</organism>
<dbReference type="AlphaFoldDB" id="A0A7C8Z5A4"/>
<keyword evidence="1" id="KW-0812">Transmembrane</keyword>